<feature type="domain" description="Core-binding (CB)" evidence="7">
    <location>
        <begin position="122"/>
        <end position="200"/>
    </location>
</feature>
<dbReference type="GO" id="GO:0015074">
    <property type="term" value="P:DNA integration"/>
    <property type="evidence" value="ECO:0007669"/>
    <property type="project" value="UniProtKB-KW"/>
</dbReference>
<dbReference type="PROSITE" id="PS51898">
    <property type="entry name" value="TYR_RECOMBINASE"/>
    <property type="match status" value="1"/>
</dbReference>
<dbReference type="InterPro" id="IPR046668">
    <property type="entry name" value="DUF6538"/>
</dbReference>
<keyword evidence="3 5" id="KW-0238">DNA-binding</keyword>
<feature type="domain" description="Tyr recombinase" evidence="6">
    <location>
        <begin position="229"/>
        <end position="406"/>
    </location>
</feature>
<name>A0AAN0M5P5_9RHOB</name>
<dbReference type="Gene3D" id="1.10.443.10">
    <property type="entry name" value="Intergrase catalytic core"/>
    <property type="match status" value="1"/>
</dbReference>
<dbReference type="InterPro" id="IPR010998">
    <property type="entry name" value="Integrase_recombinase_N"/>
</dbReference>
<evidence type="ECO:0000313" key="9">
    <source>
        <dbReference type="Proteomes" id="UP001451782"/>
    </source>
</evidence>
<keyword evidence="4" id="KW-0233">DNA recombination</keyword>
<evidence type="ECO:0000256" key="2">
    <source>
        <dbReference type="ARBA" id="ARBA00022908"/>
    </source>
</evidence>
<reference evidence="8 9" key="1">
    <citation type="submission" date="2024-04" db="EMBL/GenBank/DDBJ databases">
        <title>Phylogenomic analyses of a clade within the roseobacter group suggest taxonomic reassignments of species of the genera Aestuariivita, Citreicella, Loktanella, Nautella, Pelagibaca, Ruegeria, Thalassobius, Thiobacimonas and Tropicibacter, and the proposal o.</title>
        <authorList>
            <person name="Jeon C.O."/>
        </authorList>
    </citation>
    <scope>NUCLEOTIDE SEQUENCE [LARGE SCALE GENOMIC DNA]</scope>
    <source>
        <strain evidence="8 9">G8-12</strain>
    </source>
</reference>
<evidence type="ECO:0000256" key="5">
    <source>
        <dbReference type="PROSITE-ProRule" id="PRU01248"/>
    </source>
</evidence>
<proteinExistence type="inferred from homology"/>
<dbReference type="Gene3D" id="1.10.150.130">
    <property type="match status" value="1"/>
</dbReference>
<comment type="similarity">
    <text evidence="1">Belongs to the 'phage' integrase family.</text>
</comment>
<accession>A0AAN0M5P5</accession>
<sequence length="424" mass="48321">MPRFLEKRRRRWYAILEVPKDLQRHYGKRRFLKSLETESQTEAERLVLSVVAGWKAEFEAVRSGSSDALDALALEWRKDYAQRNKYEEEIYQGLLADKYEEIASESKETADTFQLVVEGTSLPLQEHLEEWLGTLRNDSKTIDMKRSDILRFAKNFPYSHQVRKRDVERWAYKLTTEHGLKTGTVSRILSACRGYWGFLDRSGYIDREDRPFAISFAGKGSQGKEETNSKRKHFEPDEICRLLEAAEEKQDQSLSDLIRIAMWTGCRIEEICSLKVEDVSDDSLTITDAKSSAGHRTIPIHSQLRSCVQELKSKSSDGYLLSGLTFNKYGDRSNAVGKRFGTLKRGLGFGTDRVFHSIRKTVATQLENAGVPEGVAADILGHEKQTMTYGLYSGGTTLQRKMEAIEELSYPDISSDSEISPNKK</sequence>
<dbReference type="InterPro" id="IPR044068">
    <property type="entry name" value="CB"/>
</dbReference>
<dbReference type="InterPro" id="IPR011010">
    <property type="entry name" value="DNA_brk_join_enz"/>
</dbReference>
<dbReference type="SUPFAM" id="SSF56349">
    <property type="entry name" value="DNA breaking-rejoining enzymes"/>
    <property type="match status" value="1"/>
</dbReference>
<dbReference type="Proteomes" id="UP001451782">
    <property type="component" value="Chromosome"/>
</dbReference>
<dbReference type="PANTHER" id="PTHR30349:SF41">
    <property type="entry name" value="INTEGRASE_RECOMBINASE PROTEIN MJ0367-RELATED"/>
    <property type="match status" value="1"/>
</dbReference>
<dbReference type="Pfam" id="PF00589">
    <property type="entry name" value="Phage_integrase"/>
    <property type="match status" value="1"/>
</dbReference>
<organism evidence="8 9">
    <name type="scientific">Yoonia algicola</name>
    <dbReference type="NCBI Taxonomy" id="3137368"/>
    <lineage>
        <taxon>Bacteria</taxon>
        <taxon>Pseudomonadati</taxon>
        <taxon>Pseudomonadota</taxon>
        <taxon>Alphaproteobacteria</taxon>
        <taxon>Rhodobacterales</taxon>
        <taxon>Paracoccaceae</taxon>
        <taxon>Yoonia</taxon>
    </lineage>
</organism>
<evidence type="ECO:0000313" key="8">
    <source>
        <dbReference type="EMBL" id="WZU65098.1"/>
    </source>
</evidence>
<keyword evidence="9" id="KW-1185">Reference proteome</keyword>
<dbReference type="KEGG" id="yag:AABB28_07505"/>
<dbReference type="InterPro" id="IPR002104">
    <property type="entry name" value="Integrase_catalytic"/>
</dbReference>
<dbReference type="GO" id="GO:0006310">
    <property type="term" value="P:DNA recombination"/>
    <property type="evidence" value="ECO:0007669"/>
    <property type="project" value="UniProtKB-KW"/>
</dbReference>
<dbReference type="AlphaFoldDB" id="A0AAN0M5P5"/>
<evidence type="ECO:0000256" key="1">
    <source>
        <dbReference type="ARBA" id="ARBA00008857"/>
    </source>
</evidence>
<dbReference type="PANTHER" id="PTHR30349">
    <property type="entry name" value="PHAGE INTEGRASE-RELATED"/>
    <property type="match status" value="1"/>
</dbReference>
<dbReference type="InterPro" id="IPR050090">
    <property type="entry name" value="Tyrosine_recombinase_XerCD"/>
</dbReference>
<dbReference type="PROSITE" id="PS51900">
    <property type="entry name" value="CB"/>
    <property type="match status" value="1"/>
</dbReference>
<dbReference type="Pfam" id="PF20172">
    <property type="entry name" value="DUF6538"/>
    <property type="match status" value="1"/>
</dbReference>
<gene>
    <name evidence="8" type="ORF">AABB28_07505</name>
</gene>
<evidence type="ECO:0000256" key="3">
    <source>
        <dbReference type="ARBA" id="ARBA00023125"/>
    </source>
</evidence>
<keyword evidence="2" id="KW-0229">DNA integration</keyword>
<dbReference type="RefSeq" id="WP_342071448.1">
    <property type="nucleotide sequence ID" value="NZ_CP151762.1"/>
</dbReference>
<dbReference type="GO" id="GO:0003677">
    <property type="term" value="F:DNA binding"/>
    <property type="evidence" value="ECO:0007669"/>
    <property type="project" value="UniProtKB-UniRule"/>
</dbReference>
<dbReference type="EMBL" id="CP151762">
    <property type="protein sequence ID" value="WZU65098.1"/>
    <property type="molecule type" value="Genomic_DNA"/>
</dbReference>
<evidence type="ECO:0000259" key="7">
    <source>
        <dbReference type="PROSITE" id="PS51900"/>
    </source>
</evidence>
<evidence type="ECO:0000259" key="6">
    <source>
        <dbReference type="PROSITE" id="PS51898"/>
    </source>
</evidence>
<dbReference type="InterPro" id="IPR013762">
    <property type="entry name" value="Integrase-like_cat_sf"/>
</dbReference>
<evidence type="ECO:0000256" key="4">
    <source>
        <dbReference type="ARBA" id="ARBA00023172"/>
    </source>
</evidence>
<protein>
    <submittedName>
        <fullName evidence="8">Tyrosine-type recombinase/integrase</fullName>
    </submittedName>
</protein>